<gene>
    <name evidence="1" type="ORF">BOLC1T02461H</name>
</gene>
<dbReference type="EMBL" id="LR031878">
    <property type="protein sequence ID" value="VDD50072.1"/>
    <property type="molecule type" value="Genomic_DNA"/>
</dbReference>
<protein>
    <submittedName>
        <fullName evidence="1">Uncharacterized protein</fullName>
    </submittedName>
</protein>
<evidence type="ECO:0000313" key="1">
    <source>
        <dbReference type="EMBL" id="VDD50072.1"/>
    </source>
</evidence>
<reference evidence="1" key="1">
    <citation type="submission" date="2018-11" db="EMBL/GenBank/DDBJ databases">
        <authorList>
            <consortium name="Genoscope - CEA"/>
            <person name="William W."/>
        </authorList>
    </citation>
    <scope>NUCLEOTIDE SEQUENCE</scope>
</reference>
<accession>A0A3P6G0B8</accession>
<proteinExistence type="predicted"/>
<dbReference type="AlphaFoldDB" id="A0A3P6G0B8"/>
<organism evidence="1">
    <name type="scientific">Brassica oleracea</name>
    <name type="common">Wild cabbage</name>
    <dbReference type="NCBI Taxonomy" id="3712"/>
    <lineage>
        <taxon>Eukaryota</taxon>
        <taxon>Viridiplantae</taxon>
        <taxon>Streptophyta</taxon>
        <taxon>Embryophyta</taxon>
        <taxon>Tracheophyta</taxon>
        <taxon>Spermatophyta</taxon>
        <taxon>Magnoliopsida</taxon>
        <taxon>eudicotyledons</taxon>
        <taxon>Gunneridae</taxon>
        <taxon>Pentapetalae</taxon>
        <taxon>rosids</taxon>
        <taxon>malvids</taxon>
        <taxon>Brassicales</taxon>
        <taxon>Brassicaceae</taxon>
        <taxon>Brassiceae</taxon>
        <taxon>Brassica</taxon>
    </lineage>
</organism>
<name>A0A3P6G0B8_BRAOL</name>
<sequence length="75" mass="8101">MLITRTRTRKAIFLNCSTRTRPAAGQTGRGPRVKTHIPRPTSSLPLFVLFVPLVLTKPVVSATSPSRALLSTGCV</sequence>